<evidence type="ECO:0000313" key="9">
    <source>
        <dbReference type="Proteomes" id="UP000386466"/>
    </source>
</evidence>
<reference evidence="8 9" key="1">
    <citation type="submission" date="2019-01" db="EMBL/GenBank/DDBJ databases">
        <authorList>
            <person name="Alioto T."/>
            <person name="Alioto T."/>
        </authorList>
    </citation>
    <scope>NUCLEOTIDE SEQUENCE [LARGE SCALE GENOMIC DNA]</scope>
</reference>
<dbReference type="SMART" id="SM00631">
    <property type="entry name" value="Zn_pept"/>
    <property type="match status" value="1"/>
</dbReference>
<feature type="domain" description="Peptidase M14" evidence="7">
    <location>
        <begin position="336"/>
        <end position="634"/>
    </location>
</feature>
<dbReference type="SUPFAM" id="SSF49785">
    <property type="entry name" value="Galactose-binding domain-like"/>
    <property type="match status" value="1"/>
</dbReference>
<dbReference type="InterPro" id="IPR000834">
    <property type="entry name" value="Peptidase_M14"/>
</dbReference>
<evidence type="ECO:0000256" key="4">
    <source>
        <dbReference type="SAM" id="MobiDB-lite"/>
    </source>
</evidence>
<dbReference type="InterPro" id="IPR008969">
    <property type="entry name" value="CarboxyPept-like_regulatory"/>
</dbReference>
<dbReference type="FunFam" id="3.40.630.10:FF:000223">
    <property type="entry name" value="Uncharacterized protein"/>
    <property type="match status" value="1"/>
</dbReference>
<dbReference type="SMART" id="SM00231">
    <property type="entry name" value="FA58C"/>
    <property type="match status" value="1"/>
</dbReference>
<dbReference type="PROSITE" id="PS50022">
    <property type="entry name" value="FA58C_3"/>
    <property type="match status" value="1"/>
</dbReference>
<dbReference type="EMBL" id="CAAGRJ010026053">
    <property type="protein sequence ID" value="VFV38412.1"/>
    <property type="molecule type" value="Genomic_DNA"/>
</dbReference>
<proteinExistence type="inferred from homology"/>
<sequence length="634" mass="70716">MARRGAAALALALALLAVALARVGAQGAALQAPDYYVQETWSREPYYARPEPEPEPFSPPLPAGTGNGEREPRPPESRPPKTATKPKKAPKREKLAPEAPPPGKNSSRKGVRTKSSEKAASDDHSVPVARDEVREGERGPVETPLGLPGAACCLRASLASAASLLPLSAQKLTASFPPLTPLKSLQNLCRAGINENDFYDGAWCAGRNDLHQWIEVDARRLTKFTGVITQGRNSLWLSDWVTSYKVMVSNDSHTWVTVKNGSGDMIFEGNSEKEIPVLNELPVPMVARYIRINPRSWFDNGSICMRMEILGCPLPDPNNYYHRRNEMTTTDDLDFKHHNYKEMRQLMKVVNEMCPNITRIYNIGKSHQGLKLYAVEISDHPGEHEVGEPEFHYMAGAHGDEVLGRELMLLLLQFLCQEYLAGNPRIVHLVEETRIHILPSLNPDGYEKAYEGGSELGGWSLGRWTHDGIDINNNFPDLNTLLWEAEDRQNLPRKVPNHYIAIPEWFLSENATVHRGIKGMVRDAHGKGIPNAIISVEGVNHDIRTASDGDYWRLLNPGEYVVTAKAEGFTSSTKNCMVGYDMGATRCDFTLSKTNLARIREIMEKFGKQPVSLPARRLKLRGRKRRQRGGRANT</sequence>
<dbReference type="SUPFAM" id="SSF53187">
    <property type="entry name" value="Zn-dependent exopeptidases"/>
    <property type="match status" value="1"/>
</dbReference>
<dbReference type="GO" id="GO:0008270">
    <property type="term" value="F:zinc ion binding"/>
    <property type="evidence" value="ECO:0007669"/>
    <property type="project" value="InterPro"/>
</dbReference>
<dbReference type="Pfam" id="PF00246">
    <property type="entry name" value="Peptidase_M14"/>
    <property type="match status" value="1"/>
</dbReference>
<keyword evidence="5" id="KW-0732">Signal</keyword>
<feature type="chain" id="PRO_5019841609" evidence="5">
    <location>
        <begin position="22"/>
        <end position="634"/>
    </location>
</feature>
<dbReference type="PROSITE" id="PS01285">
    <property type="entry name" value="FA58C_1"/>
    <property type="match status" value="1"/>
</dbReference>
<dbReference type="PANTHER" id="PTHR11532">
    <property type="entry name" value="PROTEASE M14 CARBOXYPEPTIDASE"/>
    <property type="match status" value="1"/>
</dbReference>
<keyword evidence="8" id="KW-0645">Protease</keyword>
<gene>
    <name evidence="8" type="ORF">LYPA_23C017452</name>
</gene>
<comment type="similarity">
    <text evidence="1 3">Belongs to the peptidase M14 family.</text>
</comment>
<evidence type="ECO:0000256" key="5">
    <source>
        <dbReference type="SAM" id="SignalP"/>
    </source>
</evidence>
<feature type="region of interest" description="Disordered" evidence="4">
    <location>
        <begin position="46"/>
        <end position="144"/>
    </location>
</feature>
<accession>A0A485P804</accession>
<dbReference type="CDD" id="cd11308">
    <property type="entry name" value="Peptidase_M14NE-CP-C_like"/>
    <property type="match status" value="1"/>
</dbReference>
<dbReference type="FunFam" id="2.60.40.1120:FF:000007">
    <property type="entry name" value="Carboxypeptidase X, M14 family member 2"/>
    <property type="match status" value="1"/>
</dbReference>
<dbReference type="Pfam" id="PF00754">
    <property type="entry name" value="F5_F8_type_C"/>
    <property type="match status" value="1"/>
</dbReference>
<dbReference type="CDD" id="cd00057">
    <property type="entry name" value="FA58C"/>
    <property type="match status" value="1"/>
</dbReference>
<dbReference type="AlphaFoldDB" id="A0A485P804"/>
<keyword evidence="9" id="KW-1185">Reference proteome</keyword>
<dbReference type="Gene3D" id="2.60.120.260">
    <property type="entry name" value="Galactose-binding domain-like"/>
    <property type="match status" value="1"/>
</dbReference>
<dbReference type="PROSITE" id="PS00132">
    <property type="entry name" value="CARBOXYPEPT_ZN_1"/>
    <property type="match status" value="1"/>
</dbReference>
<dbReference type="Gene3D" id="2.60.40.1120">
    <property type="entry name" value="Carboxypeptidase-like, regulatory domain"/>
    <property type="match status" value="1"/>
</dbReference>
<dbReference type="Pfam" id="PF13620">
    <property type="entry name" value="CarboxypepD_reg"/>
    <property type="match status" value="1"/>
</dbReference>
<feature type="compositionally biased region" description="Basic and acidic residues" evidence="4">
    <location>
        <begin position="114"/>
        <end position="140"/>
    </location>
</feature>
<evidence type="ECO:0000259" key="7">
    <source>
        <dbReference type="PROSITE" id="PS52035"/>
    </source>
</evidence>
<keyword evidence="2" id="KW-0325">Glycoprotein</keyword>
<evidence type="ECO:0000256" key="1">
    <source>
        <dbReference type="ARBA" id="ARBA00005988"/>
    </source>
</evidence>
<dbReference type="PRINTS" id="PR00765">
    <property type="entry name" value="CRBOXYPTASEA"/>
</dbReference>
<evidence type="ECO:0000256" key="3">
    <source>
        <dbReference type="PROSITE-ProRule" id="PRU01379"/>
    </source>
</evidence>
<dbReference type="PROSITE" id="PS52035">
    <property type="entry name" value="PEPTIDASE_M14"/>
    <property type="match status" value="1"/>
</dbReference>
<dbReference type="PROSITE" id="PS01286">
    <property type="entry name" value="FA58C_2"/>
    <property type="match status" value="1"/>
</dbReference>
<dbReference type="SUPFAM" id="SSF49464">
    <property type="entry name" value="Carboxypeptidase regulatory domain-like"/>
    <property type="match status" value="1"/>
</dbReference>
<organism evidence="8 9">
    <name type="scientific">Lynx pardinus</name>
    <name type="common">Iberian lynx</name>
    <name type="synonym">Felis pardina</name>
    <dbReference type="NCBI Taxonomy" id="191816"/>
    <lineage>
        <taxon>Eukaryota</taxon>
        <taxon>Metazoa</taxon>
        <taxon>Chordata</taxon>
        <taxon>Craniata</taxon>
        <taxon>Vertebrata</taxon>
        <taxon>Euteleostomi</taxon>
        <taxon>Mammalia</taxon>
        <taxon>Eutheria</taxon>
        <taxon>Laurasiatheria</taxon>
        <taxon>Carnivora</taxon>
        <taxon>Feliformia</taxon>
        <taxon>Felidae</taxon>
        <taxon>Felinae</taxon>
        <taxon>Lynx</taxon>
    </lineage>
</organism>
<evidence type="ECO:0000259" key="6">
    <source>
        <dbReference type="PROSITE" id="PS50022"/>
    </source>
</evidence>
<feature type="domain" description="F5/8 type C" evidence="6">
    <location>
        <begin position="153"/>
        <end position="312"/>
    </location>
</feature>
<feature type="compositionally biased region" description="Basic and acidic residues" evidence="4">
    <location>
        <begin position="68"/>
        <end position="79"/>
    </location>
</feature>
<dbReference type="PANTHER" id="PTHR11532:SF45">
    <property type="entry name" value="INACTIVE CARBOXYPEPTIDASE-LIKE PROTEIN X2"/>
    <property type="match status" value="1"/>
</dbReference>
<dbReference type="Gene3D" id="3.40.630.10">
    <property type="entry name" value="Zn peptidases"/>
    <property type="match status" value="1"/>
</dbReference>
<dbReference type="FunFam" id="2.60.120.260:FF:000448">
    <property type="entry name" value="Carboxypeptidase X (M14 family), member 2"/>
    <property type="match status" value="1"/>
</dbReference>
<evidence type="ECO:0000313" key="8">
    <source>
        <dbReference type="EMBL" id="VFV38412.1"/>
    </source>
</evidence>
<dbReference type="InterPro" id="IPR008979">
    <property type="entry name" value="Galactose-bd-like_sf"/>
</dbReference>
<name>A0A485P804_LYNPA</name>
<protein>
    <submittedName>
        <fullName evidence="8">Carboxypeptidase x (M14 family)</fullName>
    </submittedName>
</protein>
<dbReference type="Proteomes" id="UP000386466">
    <property type="component" value="Unassembled WGS sequence"/>
</dbReference>
<dbReference type="InterPro" id="IPR000421">
    <property type="entry name" value="FA58C"/>
</dbReference>
<keyword evidence="8" id="KW-0378">Hydrolase</keyword>
<evidence type="ECO:0000256" key="2">
    <source>
        <dbReference type="ARBA" id="ARBA00023180"/>
    </source>
</evidence>
<comment type="caution">
    <text evidence="3">Lacks conserved residue(s) required for the propagation of feature annotation.</text>
</comment>
<dbReference type="InterPro" id="IPR057246">
    <property type="entry name" value="CARBOXYPEPT_ZN_1"/>
</dbReference>
<dbReference type="GO" id="GO:0006508">
    <property type="term" value="P:proteolysis"/>
    <property type="evidence" value="ECO:0007669"/>
    <property type="project" value="InterPro"/>
</dbReference>
<feature type="signal peptide" evidence="5">
    <location>
        <begin position="1"/>
        <end position="21"/>
    </location>
</feature>
<keyword evidence="8" id="KW-0121">Carboxypeptidase</keyword>
<dbReference type="GO" id="GO:0004181">
    <property type="term" value="F:metallocarboxypeptidase activity"/>
    <property type="evidence" value="ECO:0007669"/>
    <property type="project" value="InterPro"/>
</dbReference>
<dbReference type="InterPro" id="IPR050753">
    <property type="entry name" value="Peptidase_M14_domain"/>
</dbReference>